<organism evidence="2 3">
    <name type="scientific">Bradyrhizobium huanghuaihaiense</name>
    <dbReference type="NCBI Taxonomy" id="990078"/>
    <lineage>
        <taxon>Bacteria</taxon>
        <taxon>Pseudomonadati</taxon>
        <taxon>Pseudomonadota</taxon>
        <taxon>Alphaproteobacteria</taxon>
        <taxon>Hyphomicrobiales</taxon>
        <taxon>Nitrobacteraceae</taxon>
        <taxon>Bradyrhizobium</taxon>
    </lineage>
</organism>
<name>A0A562RN92_9BRAD</name>
<comment type="caution">
    <text evidence="2">The sequence shown here is derived from an EMBL/GenBank/DDBJ whole genome shotgun (WGS) entry which is preliminary data.</text>
</comment>
<sequence>MNATIGSSLSRSLVSELGDDCAAAAQLAAAIADRPAGTIDNASLGFMPRTTLSRVAADFVRRGWLTPSDSGWRTGPAPLPRAVVSFLEGAAAMRSHDAFRETATAIVTMPPPPSAIAAALGQTGMAYASLVSTNEALQTVADKAIDTFTIMTPFLNQEGLEFAQQLFARTKAPKRRLIVRRPGDATRIVLNNAATLARLGIEAFDYTIEAEEGYETFHAKVALADNELAYAGSANITVFARHSMDLGFLVEGRSARVVANVVRAVVKISSRVPLG</sequence>
<protein>
    <submittedName>
        <fullName evidence="2">Phospholipase D-like protein</fullName>
    </submittedName>
</protein>
<accession>A0A562RN92</accession>
<gene>
    <name evidence="2" type="ORF">IQ16_03711</name>
</gene>
<evidence type="ECO:0000313" key="2">
    <source>
        <dbReference type="EMBL" id="TWI70538.1"/>
    </source>
</evidence>
<dbReference type="Proteomes" id="UP000316291">
    <property type="component" value="Unassembled WGS sequence"/>
</dbReference>
<dbReference type="GO" id="GO:0006793">
    <property type="term" value="P:phosphorus metabolic process"/>
    <property type="evidence" value="ECO:0007669"/>
    <property type="project" value="UniProtKB-ARBA"/>
</dbReference>
<evidence type="ECO:0000313" key="3">
    <source>
        <dbReference type="Proteomes" id="UP000316291"/>
    </source>
</evidence>
<dbReference type="SUPFAM" id="SSF56024">
    <property type="entry name" value="Phospholipase D/nuclease"/>
    <property type="match status" value="1"/>
</dbReference>
<dbReference type="Gene3D" id="3.30.870.10">
    <property type="entry name" value="Endonuclease Chain A"/>
    <property type="match status" value="1"/>
</dbReference>
<dbReference type="CDD" id="cd00138">
    <property type="entry name" value="PLDc_SF"/>
    <property type="match status" value="1"/>
</dbReference>
<proteinExistence type="predicted"/>
<dbReference type="GO" id="GO:0003824">
    <property type="term" value="F:catalytic activity"/>
    <property type="evidence" value="ECO:0007669"/>
    <property type="project" value="InterPro"/>
</dbReference>
<dbReference type="OrthoDB" id="8256204at2"/>
<evidence type="ECO:0000259" key="1">
    <source>
        <dbReference type="PROSITE" id="PS50035"/>
    </source>
</evidence>
<reference evidence="2 3" key="1">
    <citation type="journal article" date="2015" name="Stand. Genomic Sci.">
        <title>Genomic Encyclopedia of Bacterial and Archaeal Type Strains, Phase III: the genomes of soil and plant-associated and newly described type strains.</title>
        <authorList>
            <person name="Whitman W.B."/>
            <person name="Woyke T."/>
            <person name="Klenk H.P."/>
            <person name="Zhou Y."/>
            <person name="Lilburn T.G."/>
            <person name="Beck B.J."/>
            <person name="De Vos P."/>
            <person name="Vandamme P."/>
            <person name="Eisen J.A."/>
            <person name="Garrity G."/>
            <person name="Hugenholtz P."/>
            <person name="Kyrpides N.C."/>
        </authorList>
    </citation>
    <scope>NUCLEOTIDE SEQUENCE [LARGE SCALE GENOMIC DNA]</scope>
    <source>
        <strain evidence="2 3">CGMCC 1.10948</strain>
    </source>
</reference>
<dbReference type="RefSeq" id="WP_018643572.1">
    <property type="nucleotide sequence ID" value="NZ_VLLA01000008.1"/>
</dbReference>
<dbReference type="EMBL" id="VLLA01000008">
    <property type="protein sequence ID" value="TWI70538.1"/>
    <property type="molecule type" value="Genomic_DNA"/>
</dbReference>
<dbReference type="AlphaFoldDB" id="A0A562RN92"/>
<dbReference type="PROSITE" id="PS50035">
    <property type="entry name" value="PLD"/>
    <property type="match status" value="1"/>
</dbReference>
<feature type="domain" description="PLD phosphodiesterase" evidence="1">
    <location>
        <begin position="213"/>
        <end position="240"/>
    </location>
</feature>
<keyword evidence="3" id="KW-1185">Reference proteome</keyword>
<dbReference type="InterPro" id="IPR001736">
    <property type="entry name" value="PLipase_D/transphosphatidylase"/>
</dbReference>